<sequence>MALASVPVVVGPGLGEALCSGVFDDEQPDRSIAQISKMASIKFNIGLKRISLTQNNYISSKAAPDELFVNIV</sequence>
<dbReference type="EMBL" id="VSSQ01088049">
    <property type="protein sequence ID" value="MPN34813.1"/>
    <property type="molecule type" value="Genomic_DNA"/>
</dbReference>
<protein>
    <submittedName>
        <fullName evidence="1">Uncharacterized protein</fullName>
    </submittedName>
</protein>
<name>A0A645HGK8_9ZZZZ</name>
<proteinExistence type="predicted"/>
<gene>
    <name evidence="1" type="ORF">SDC9_182307</name>
</gene>
<evidence type="ECO:0000313" key="1">
    <source>
        <dbReference type="EMBL" id="MPN34813.1"/>
    </source>
</evidence>
<dbReference type="AlphaFoldDB" id="A0A645HGK8"/>
<accession>A0A645HGK8</accession>
<comment type="caution">
    <text evidence="1">The sequence shown here is derived from an EMBL/GenBank/DDBJ whole genome shotgun (WGS) entry which is preliminary data.</text>
</comment>
<reference evidence="1" key="1">
    <citation type="submission" date="2019-08" db="EMBL/GenBank/DDBJ databases">
        <authorList>
            <person name="Kucharzyk K."/>
            <person name="Murdoch R.W."/>
            <person name="Higgins S."/>
            <person name="Loffler F."/>
        </authorList>
    </citation>
    <scope>NUCLEOTIDE SEQUENCE</scope>
</reference>
<organism evidence="1">
    <name type="scientific">bioreactor metagenome</name>
    <dbReference type="NCBI Taxonomy" id="1076179"/>
    <lineage>
        <taxon>unclassified sequences</taxon>
        <taxon>metagenomes</taxon>
        <taxon>ecological metagenomes</taxon>
    </lineage>
</organism>